<sequence length="332" mass="39715">MNRFGYQRNLSFVLHNRRTNGHLVYASITENSPGKQFLKPLNATSGNYTKYEYDMITVHIRYNRQAMDSFMRPSTRYITILRDPGTQFESAFVHFQFDDAFPLEIKNKLKSAKTDDRLREWFRNSTVYLQNLKEKRWEGKKGLRYFYAQNNQIFDLGLDVQFHTNQSLVREYISRLDTQLDMVLITEYFEESLLVMKKQFCWQMEDILFLSKNQRSDKAKNYSVPESLRHQMREWNSVDNQLYQHFNSTLWRKVDDYGENFTTDLQEFRQTLKEIFQNCTNGVYYRGQGHYFQNVNFKPAKNGSGLCHLIAEHKRSLMKKVRKRQAHNGINA</sequence>
<evidence type="ECO:0000256" key="9">
    <source>
        <dbReference type="ARBA" id="ARBA00023180"/>
    </source>
</evidence>
<comment type="similarity">
    <text evidence="2">Belongs to the galactose-3-O-sulfotransferase family.</text>
</comment>
<dbReference type="Gene3D" id="3.40.50.300">
    <property type="entry name" value="P-loop containing nucleotide triphosphate hydrolases"/>
    <property type="match status" value="1"/>
</dbReference>
<name>A0A9Q1CQE3_HOLLE</name>
<dbReference type="PANTHER" id="PTHR14647">
    <property type="entry name" value="GALACTOSE-3-O-SULFOTRANSFERASE"/>
    <property type="match status" value="1"/>
</dbReference>
<evidence type="ECO:0000256" key="6">
    <source>
        <dbReference type="ARBA" id="ARBA00022989"/>
    </source>
</evidence>
<organism evidence="10 11">
    <name type="scientific">Holothuria leucospilota</name>
    <name type="common">Black long sea cucumber</name>
    <name type="synonym">Mertensiothuria leucospilota</name>
    <dbReference type="NCBI Taxonomy" id="206669"/>
    <lineage>
        <taxon>Eukaryota</taxon>
        <taxon>Metazoa</taxon>
        <taxon>Echinodermata</taxon>
        <taxon>Eleutherozoa</taxon>
        <taxon>Echinozoa</taxon>
        <taxon>Holothuroidea</taxon>
        <taxon>Aspidochirotacea</taxon>
        <taxon>Aspidochirotida</taxon>
        <taxon>Holothuriidae</taxon>
        <taxon>Holothuria</taxon>
    </lineage>
</organism>
<gene>
    <name evidence="10" type="ORF">HOLleu_01409</name>
</gene>
<dbReference type="GO" id="GO:0001733">
    <property type="term" value="F:galactosylceramide sulfotransferase activity"/>
    <property type="evidence" value="ECO:0007669"/>
    <property type="project" value="InterPro"/>
</dbReference>
<keyword evidence="6" id="KW-1133">Transmembrane helix</keyword>
<evidence type="ECO:0000256" key="8">
    <source>
        <dbReference type="ARBA" id="ARBA00023136"/>
    </source>
</evidence>
<keyword evidence="7" id="KW-0333">Golgi apparatus</keyword>
<evidence type="ECO:0000313" key="10">
    <source>
        <dbReference type="EMBL" id="KAJ8048905.1"/>
    </source>
</evidence>
<proteinExistence type="inferred from homology"/>
<keyword evidence="11" id="KW-1185">Reference proteome</keyword>
<dbReference type="PANTHER" id="PTHR14647:SF85">
    <property type="entry name" value="GALACTOSYLCERAMIDE SULFOTRANSFERASE-LIKE"/>
    <property type="match status" value="1"/>
</dbReference>
<dbReference type="GO" id="GO:0009247">
    <property type="term" value="P:glycolipid biosynthetic process"/>
    <property type="evidence" value="ECO:0007669"/>
    <property type="project" value="InterPro"/>
</dbReference>
<evidence type="ECO:0000256" key="3">
    <source>
        <dbReference type="ARBA" id="ARBA00022679"/>
    </source>
</evidence>
<keyword evidence="5" id="KW-0735">Signal-anchor</keyword>
<keyword evidence="9" id="KW-0325">Glycoprotein</keyword>
<evidence type="ECO:0000256" key="2">
    <source>
        <dbReference type="ARBA" id="ARBA00008124"/>
    </source>
</evidence>
<protein>
    <submittedName>
        <fullName evidence="10">Galactosylceramide sulfotransferase</fullName>
    </submittedName>
</protein>
<dbReference type="Proteomes" id="UP001152320">
    <property type="component" value="Chromosome 1"/>
</dbReference>
<evidence type="ECO:0000313" key="11">
    <source>
        <dbReference type="Proteomes" id="UP001152320"/>
    </source>
</evidence>
<keyword evidence="4" id="KW-0812">Transmembrane</keyword>
<dbReference type="Pfam" id="PF06990">
    <property type="entry name" value="Gal-3-0_sulfotr"/>
    <property type="match status" value="1"/>
</dbReference>
<evidence type="ECO:0000256" key="1">
    <source>
        <dbReference type="ARBA" id="ARBA00004323"/>
    </source>
</evidence>
<keyword evidence="3" id="KW-0808">Transferase</keyword>
<dbReference type="GO" id="GO:0000139">
    <property type="term" value="C:Golgi membrane"/>
    <property type="evidence" value="ECO:0007669"/>
    <property type="project" value="UniProtKB-SubCell"/>
</dbReference>
<dbReference type="InterPro" id="IPR027417">
    <property type="entry name" value="P-loop_NTPase"/>
</dbReference>
<reference evidence="10" key="1">
    <citation type="submission" date="2021-10" db="EMBL/GenBank/DDBJ databases">
        <title>Tropical sea cucumber genome reveals ecological adaptation and Cuvierian tubules defense mechanism.</title>
        <authorList>
            <person name="Chen T."/>
        </authorList>
    </citation>
    <scope>NUCLEOTIDE SEQUENCE</scope>
    <source>
        <strain evidence="10">Nanhai2018</strain>
        <tissue evidence="10">Muscle</tissue>
    </source>
</reference>
<dbReference type="AlphaFoldDB" id="A0A9Q1CQE3"/>
<evidence type="ECO:0000256" key="7">
    <source>
        <dbReference type="ARBA" id="ARBA00023034"/>
    </source>
</evidence>
<comment type="subcellular location">
    <subcellularLocation>
        <location evidence="1">Golgi apparatus membrane</location>
        <topology evidence="1">Single-pass type II membrane protein</topology>
    </subcellularLocation>
</comment>
<evidence type="ECO:0000256" key="4">
    <source>
        <dbReference type="ARBA" id="ARBA00022692"/>
    </source>
</evidence>
<accession>A0A9Q1CQE3</accession>
<dbReference type="EMBL" id="JAIZAY010000001">
    <property type="protein sequence ID" value="KAJ8048905.1"/>
    <property type="molecule type" value="Genomic_DNA"/>
</dbReference>
<keyword evidence="8" id="KW-0472">Membrane</keyword>
<comment type="caution">
    <text evidence="10">The sequence shown here is derived from an EMBL/GenBank/DDBJ whole genome shotgun (WGS) entry which is preliminary data.</text>
</comment>
<dbReference type="InterPro" id="IPR009729">
    <property type="entry name" value="Gal-3-0_sulfotransfrase"/>
</dbReference>
<evidence type="ECO:0000256" key="5">
    <source>
        <dbReference type="ARBA" id="ARBA00022968"/>
    </source>
</evidence>
<dbReference type="OrthoDB" id="514299at2759"/>